<feature type="domain" description="LTD" evidence="1">
    <location>
        <begin position="920"/>
        <end position="1047"/>
    </location>
</feature>
<evidence type="ECO:0000313" key="2">
    <source>
        <dbReference type="EMBL" id="NKI88636.1"/>
    </source>
</evidence>
<gene>
    <name evidence="2" type="ORF">HBN54_001223</name>
</gene>
<dbReference type="InterPro" id="IPR029865">
    <property type="entry name" value="KIAA0319-like"/>
</dbReference>
<dbReference type="Pfam" id="PF13290">
    <property type="entry name" value="CHB_HEX_C_1"/>
    <property type="match status" value="2"/>
</dbReference>
<feature type="domain" description="LTD" evidence="1">
    <location>
        <begin position="611"/>
        <end position="743"/>
    </location>
</feature>
<dbReference type="Proteomes" id="UP000717634">
    <property type="component" value="Unassembled WGS sequence"/>
</dbReference>
<dbReference type="EMBL" id="JAAVTK010000002">
    <property type="protein sequence ID" value="NKI88636.1"/>
    <property type="molecule type" value="Genomic_DNA"/>
</dbReference>
<proteinExistence type="predicted"/>
<dbReference type="PANTHER" id="PTHR46182">
    <property type="entry name" value="FI19480P1"/>
    <property type="match status" value="1"/>
</dbReference>
<reference evidence="2 3" key="1">
    <citation type="submission" date="2020-03" db="EMBL/GenBank/DDBJ databases">
        <title>Genomic Encyclopedia of Type Strains, Phase IV (KMG-V): Genome sequencing to study the core and pangenomes of soil and plant-associated prokaryotes.</title>
        <authorList>
            <person name="Whitman W."/>
        </authorList>
    </citation>
    <scope>NUCLEOTIDE SEQUENCE [LARGE SCALE GENOMIC DNA]</scope>
    <source>
        <strain evidence="2 3">1B</strain>
    </source>
</reference>
<dbReference type="InterPro" id="IPR035986">
    <property type="entry name" value="PKD_dom_sf"/>
</dbReference>
<dbReference type="InterPro" id="IPR013378">
    <property type="entry name" value="InlB-like_B-rpt"/>
</dbReference>
<dbReference type="NCBIfam" id="TIGR02543">
    <property type="entry name" value="List_Bact_rpt"/>
    <property type="match status" value="3"/>
</dbReference>
<dbReference type="RefSeq" id="WP_168672242.1">
    <property type="nucleotide sequence ID" value="NZ_JAAVTK010000002.1"/>
</dbReference>
<dbReference type="InterPro" id="IPR044060">
    <property type="entry name" value="Bacterial_rp_domain"/>
</dbReference>
<dbReference type="InterPro" id="IPR036415">
    <property type="entry name" value="Lamin_tail_dom_sf"/>
</dbReference>
<dbReference type="SUPFAM" id="SSF74853">
    <property type="entry name" value="Lamin A/C globular tail domain"/>
    <property type="match status" value="3"/>
</dbReference>
<dbReference type="Pfam" id="PF00932">
    <property type="entry name" value="LTD"/>
    <property type="match status" value="2"/>
</dbReference>
<protein>
    <submittedName>
        <fullName evidence="2">Repeat protein (TIGR02543 family)</fullName>
    </submittedName>
</protein>
<accession>A0ABX1HEG0</accession>
<dbReference type="InterPro" id="IPR022409">
    <property type="entry name" value="PKD/Chitinase_dom"/>
</dbReference>
<dbReference type="Gene3D" id="2.60.40.10">
    <property type="entry name" value="Immunoglobulins"/>
    <property type="match status" value="1"/>
</dbReference>
<dbReference type="Pfam" id="PF22352">
    <property type="entry name" value="K319L-like_PKD"/>
    <property type="match status" value="1"/>
</dbReference>
<evidence type="ECO:0000313" key="3">
    <source>
        <dbReference type="Proteomes" id="UP000717634"/>
    </source>
</evidence>
<dbReference type="InterPro" id="IPR014867">
    <property type="entry name" value="Spore_coat_CotH_CotH2/3/7"/>
</dbReference>
<organism evidence="2 3">
    <name type="scientific">Hymenobacter artigasi</name>
    <dbReference type="NCBI Taxonomy" id="2719616"/>
    <lineage>
        <taxon>Bacteria</taxon>
        <taxon>Pseudomonadati</taxon>
        <taxon>Bacteroidota</taxon>
        <taxon>Cytophagia</taxon>
        <taxon>Cytophagales</taxon>
        <taxon>Hymenobacteraceae</taxon>
        <taxon>Hymenobacter</taxon>
    </lineage>
</organism>
<sequence length="1939" mass="200270">MKSILCIFLFVLLAFPKVGIGQSVTFSTTRGFYDTPFQLTLSTSLAGGTIRYTTDGSAPTAVVGTVYAGSIAVATTSVVRALAYSGAATTPVATHSYFFLNDVMQQPKNIAGWPNNTYPVGAGTATAVHDYEMDPNVVNDPAYSGQVRAGLLSIPTMSLVLSKADFWDLYDGETKHPTSVEMLYPDGTREQFDCSLEPHSHDRLKRSMSLSFATTATTNLFRKAPFNTATVANTFKDTKIVLRAGNNRSWARNWNPDRTAYTRDEWYRQTQQAISGVGGRGTFVHLYVNGLYWGLYNPAERTDAGMLANYYGGSYADWMALDPDGIRSGDATRFNYLTTTLINQDLSVPANYAQLKQYLDVSRFCDYLIVTWITGMTDWPGNNFQGGNRNVPPSPFWYNTWDCEWSWDTTNGSNLGAWVHPEFLNNTTGTSTLAKIWHAARRNPDFMQLFADRVYRSCFNTGGLTDAASRARWAAVNSYISTAIVDESARWGDALADGTTRTKNGHWTPEVNRVDGLMNGNVSRFIAALTAQGYYPSLAPPTFSQEGGAVAPGFQLTIANPNAGGTTYYTTDGTDPEAAGGAVAAGAVAYTGPVAISGSVSVKARVRSGSAWSPLHESPFTISGQIAGLFINEFMASNTKLADEFGEFDDWIEIYNSGTQPVNIGGLYVTDLLTNLTKFQIPTTNSALTTIPAKGYLLLWADSQPAQGPLHLNLSLSKSGEAIGLSQMIGTTPTALDSYTFGAQADDVSTGRFPDGSPTFRTFTAATPGSANVINFKSGLFINELMAVNQTSVTDPAGEHDPWIEVYNNNPTPVDIGGLYLTNTLGNPAFYRIPTTSPALTTIPAKSHLLLWADNQPAQGVLHAGFALNAGGGQIGLADIVGPDVSIIDSTRYGAQVADVSRGRYPDASAQFKAFASPTPGATNTVPAITGIFINEFMASNTKLADEFGEFDDWIELYNAGNQPVDVGGLYLTDALTNPGKFQIPTTNPALTTIPAKGFLLLWADDQAVAQGVLHVGFKLSASGEQIGLYQPNGTTVTALDTYTFGAQAADVSMGRVQDGAATFVSFAVPTPNASNNGSSTNAPPVANAGPNQTITLPTNSVVLSGSGTDDGTITAYAWTQLSGPNTATLSGAATATLTASGLAAGSYVFRLTVTDNGNATGTAQATITVNPAVSTGPQVVSFTLVNASTGADIQPLTAGATLNLATLPSTSLNVRANPGPAPVGSVVLALSGAQTQNQTESVAPYALFGDNGAGTYNPWTPAVGSYTLLATPYSAASGGGTAGTPLSLSFSVVNQTATGPFTLATSTVGTGTVTKSPNTATYASGSTVSLTATAGAGFTFTGWSGDATGTANPLSVTMNANKNITATFTAITPTSYTLAVSSVGTGTVTKNPDAASYASGTSVTLTATAGAGYQFSGWSGDATGSTNPLSVTMNGNKSITATFTALPAGQSVMSYTLINADTNTDIQTLTSGATLNLSALPTSRLNIRANTNPATVGSVVLALSGTQTQNQTESGAPYALFGDNGAGVYNSWTPAVGSYNLTARPYTAASGGGTAGTPLAITFTVTTGSTPTTYTLATSTVGTGTVTKSPNAATYASGSTVSLTATAGAGYQFSGWSGDATGTANPLAVTMNANKNITATFTAVAPATYTLTTSTVGTGTVTKSPNAATYASGSTVSLTATAGAGYTFTGWSGDATGSANPLAVTMTANKTITATFTASSGGPQLTGFVLVNASTGTDIQALTTGAALNLATLPSRNLNVRATTSPATVGSVVLTLSGAATRSQTESVAPYALFGDNGAGTYNPWTPAVGSYTLTARPYTGGGGGGTAGAALTISFSVSDQAARVTAASGSASGVALAVAYPNPSPNGHFRLLLPATFGGPVRYRLISVLGATLASGTLPAGAQAAELDFAQPLSGTSLSYLLLDDGKHTARLKLVRQ</sequence>
<dbReference type="Pfam" id="PF08757">
    <property type="entry name" value="CotH"/>
    <property type="match status" value="1"/>
</dbReference>
<dbReference type="SMART" id="SM00089">
    <property type="entry name" value="PKD"/>
    <property type="match status" value="1"/>
</dbReference>
<dbReference type="InterPro" id="IPR001322">
    <property type="entry name" value="Lamin_tail_dom"/>
</dbReference>
<keyword evidence="3" id="KW-1185">Reference proteome</keyword>
<dbReference type="SUPFAM" id="SSF49299">
    <property type="entry name" value="PKD domain"/>
    <property type="match status" value="1"/>
</dbReference>
<name>A0ABX1HEG0_9BACT</name>
<dbReference type="PANTHER" id="PTHR46182:SF2">
    <property type="entry name" value="FI19480P1"/>
    <property type="match status" value="1"/>
</dbReference>
<dbReference type="InterPro" id="IPR013783">
    <property type="entry name" value="Ig-like_fold"/>
</dbReference>
<dbReference type="InterPro" id="IPR059177">
    <property type="entry name" value="GH29D-like_dom"/>
</dbReference>
<feature type="domain" description="LTD" evidence="1">
    <location>
        <begin position="759"/>
        <end position="895"/>
    </location>
</feature>
<comment type="caution">
    <text evidence="2">The sequence shown here is derived from an EMBL/GenBank/DDBJ whole genome shotgun (WGS) entry which is preliminary data.</text>
</comment>
<dbReference type="Pfam" id="PF18998">
    <property type="entry name" value="Flg_new_2"/>
    <property type="match status" value="4"/>
</dbReference>
<dbReference type="PROSITE" id="PS51841">
    <property type="entry name" value="LTD"/>
    <property type="match status" value="3"/>
</dbReference>
<evidence type="ECO:0000259" key="1">
    <source>
        <dbReference type="PROSITE" id="PS51841"/>
    </source>
</evidence>
<dbReference type="CDD" id="cd00146">
    <property type="entry name" value="PKD"/>
    <property type="match status" value="1"/>
</dbReference>